<dbReference type="InterPro" id="IPR008928">
    <property type="entry name" value="6-hairpin_glycosidase_sf"/>
</dbReference>
<dbReference type="InterPro" id="IPR012341">
    <property type="entry name" value="6hp_glycosidase-like_sf"/>
</dbReference>
<gene>
    <name evidence="2" type="ORF">UT24_C0008G0056</name>
</gene>
<dbReference type="STRING" id="1618574.UT24_C0008G0056"/>
<dbReference type="InterPro" id="IPR011613">
    <property type="entry name" value="GH15-like"/>
</dbReference>
<dbReference type="Proteomes" id="UP000033881">
    <property type="component" value="Unassembled WGS sequence"/>
</dbReference>
<reference evidence="2 3" key="1">
    <citation type="journal article" date="2015" name="Nature">
        <title>rRNA introns, odd ribosomes, and small enigmatic genomes across a large radiation of phyla.</title>
        <authorList>
            <person name="Brown C.T."/>
            <person name="Hug L.A."/>
            <person name="Thomas B.C."/>
            <person name="Sharon I."/>
            <person name="Castelle C.J."/>
            <person name="Singh A."/>
            <person name="Wilkins M.J."/>
            <person name="Williams K.H."/>
            <person name="Banfield J.F."/>
        </authorList>
    </citation>
    <scope>NUCLEOTIDE SEQUENCE [LARGE SCALE GENOMIC DNA]</scope>
</reference>
<dbReference type="AlphaFoldDB" id="A0A0G0MCL1"/>
<accession>A0A0G0MCL1</accession>
<sequence length="663" mass="76146">MDFLFIMPKAINLGNGTVLVGLDAFGQIKDLYFHYPGLENHVGEYLTHKIGIYVDNKFSWFDDGGWNIEVRSQKGTMASDIVAKNESFGIELHFTDVIYNEKNMFIREITIKNLFDRKRNVKLFFNQQFNISETHIGDTAYYDPREEVIIHYKGRRVFLINTLSEDPGFDEYSIGLIGIEGQIGTYRDAEDGKLSGNPIEHGQVDSVIGLTVEVQPNKETIVYYWICIAKSIDAAKKLNEEILTRHPKEIIESTTDYWRAWVNVQNFSFYGLEQEVIDLFQKSLFYIRAHVAKNGAIIASGDSEMLQFGRDYYRYVWPRDSSVAAIALEKAGDFNSTKRFFEFCEDTITGEGYFMHKYRPDKSLGSSWHPWVNGGRKQYPIQEDETALVIFALWKYYELSKDLEFIEGIYNSLIKEAAEFMVNYRDEKTALPAASYDIWEQYYGITTFTASSVYAALNVASKFAKLLGKEKSSQKYKEAADSIRKAILKYLYDDKEGYFYQMIHTEGRQMEIDRTIDASAVYGIYEFGVLPADDPKVKKAVEKTIERLEIKTEVGGIARYEGDTYHHKGGNYPGNPWIITTMRLAQYYIAIAKNESDMEPVKRYLSWAVKYANPAGILPEQLDPYTGAHLSASPLVESHGEYVITVINYLRKLEELGVCKVFQ</sequence>
<dbReference type="GO" id="GO:0004553">
    <property type="term" value="F:hydrolase activity, hydrolyzing O-glycosyl compounds"/>
    <property type="evidence" value="ECO:0007669"/>
    <property type="project" value="UniProtKB-ARBA"/>
</dbReference>
<proteinExistence type="predicted"/>
<protein>
    <recommendedName>
        <fullName evidence="1">GH15-like domain-containing protein</fullName>
    </recommendedName>
</protein>
<dbReference type="Pfam" id="PF00723">
    <property type="entry name" value="Glyco_hydro_15"/>
    <property type="match status" value="1"/>
</dbReference>
<dbReference type="PANTHER" id="PTHR31616:SF13">
    <property type="entry name" value="GLUCAN 1,4-ALPHA-GLUCOSIDASE"/>
    <property type="match status" value="1"/>
</dbReference>
<comment type="caution">
    <text evidence="2">The sequence shown here is derived from an EMBL/GenBank/DDBJ whole genome shotgun (WGS) entry which is preliminary data.</text>
</comment>
<dbReference type="PANTHER" id="PTHR31616">
    <property type="entry name" value="TREHALASE"/>
    <property type="match status" value="1"/>
</dbReference>
<evidence type="ECO:0000313" key="3">
    <source>
        <dbReference type="Proteomes" id="UP000033881"/>
    </source>
</evidence>
<evidence type="ECO:0000259" key="1">
    <source>
        <dbReference type="Pfam" id="PF00723"/>
    </source>
</evidence>
<organism evidence="2 3">
    <name type="scientific">Candidatus Woesebacteria bacterium GW2011_GWB1_39_12</name>
    <dbReference type="NCBI Taxonomy" id="1618574"/>
    <lineage>
        <taxon>Bacteria</taxon>
        <taxon>Candidatus Woeseibacteriota</taxon>
    </lineage>
</organism>
<dbReference type="GO" id="GO:0005975">
    <property type="term" value="P:carbohydrate metabolic process"/>
    <property type="evidence" value="ECO:0007669"/>
    <property type="project" value="InterPro"/>
</dbReference>
<dbReference type="SUPFAM" id="SSF48208">
    <property type="entry name" value="Six-hairpin glycosidases"/>
    <property type="match status" value="1"/>
</dbReference>
<feature type="domain" description="GH15-like" evidence="1">
    <location>
        <begin position="292"/>
        <end position="591"/>
    </location>
</feature>
<dbReference type="Gene3D" id="1.50.10.10">
    <property type="match status" value="1"/>
</dbReference>
<dbReference type="EMBL" id="LBWB01000008">
    <property type="protein sequence ID" value="KKR00928.1"/>
    <property type="molecule type" value="Genomic_DNA"/>
</dbReference>
<evidence type="ECO:0000313" key="2">
    <source>
        <dbReference type="EMBL" id="KKR00928.1"/>
    </source>
</evidence>
<name>A0A0G0MCL1_9BACT</name>
<dbReference type="PATRIC" id="fig|1618574.4.peg.623"/>